<sequence>MKNPKRRRQGYLRRWLRAGVYAGGHCECCNQPLVLIFRYDAVCCPQCNQWIDEKCGDPDCCFCGSRPDTPAESLIYECPTIGKDYYIKKYEKRKRQYFKGMGDRGQAGWDRPPSHPLPVKRNL</sequence>
<organism evidence="2 5">
    <name type="scientific">Enterocloster bolteae</name>
    <dbReference type="NCBI Taxonomy" id="208479"/>
    <lineage>
        <taxon>Bacteria</taxon>
        <taxon>Bacillati</taxon>
        <taxon>Bacillota</taxon>
        <taxon>Clostridia</taxon>
        <taxon>Lachnospirales</taxon>
        <taxon>Lachnospiraceae</taxon>
        <taxon>Enterocloster</taxon>
    </lineage>
</organism>
<dbReference type="EMBL" id="QRZM01000005">
    <property type="protein sequence ID" value="RGV75450.1"/>
    <property type="molecule type" value="Genomic_DNA"/>
</dbReference>
<comment type="caution">
    <text evidence="2">The sequence shown here is derived from an EMBL/GenBank/DDBJ whole genome shotgun (WGS) entry which is preliminary data.</text>
</comment>
<proteinExistence type="predicted"/>
<dbReference type="KEGG" id="cbol:CGC65_14395"/>
<accession>A0A412Z661</accession>
<evidence type="ECO:0000313" key="3">
    <source>
        <dbReference type="EMBL" id="RHC55447.1"/>
    </source>
</evidence>
<evidence type="ECO:0000313" key="4">
    <source>
        <dbReference type="Proteomes" id="UP000283975"/>
    </source>
</evidence>
<evidence type="ECO:0000313" key="5">
    <source>
        <dbReference type="Proteomes" id="UP000284543"/>
    </source>
</evidence>
<dbReference type="Proteomes" id="UP000283975">
    <property type="component" value="Unassembled WGS sequence"/>
</dbReference>
<dbReference type="EMBL" id="QSHZ01000014">
    <property type="protein sequence ID" value="RHC55447.1"/>
    <property type="molecule type" value="Genomic_DNA"/>
</dbReference>
<evidence type="ECO:0000256" key="1">
    <source>
        <dbReference type="SAM" id="MobiDB-lite"/>
    </source>
</evidence>
<gene>
    <name evidence="3" type="ORF">DW839_14595</name>
    <name evidence="2" type="ORF">DWW02_14190</name>
</gene>
<feature type="region of interest" description="Disordered" evidence="1">
    <location>
        <begin position="102"/>
        <end position="123"/>
    </location>
</feature>
<dbReference type="AlphaFoldDB" id="A0A412Z661"/>
<dbReference type="RefSeq" id="WP_007037279.1">
    <property type="nucleotide sequence ID" value="NZ_CABKUK010000001.1"/>
</dbReference>
<dbReference type="Proteomes" id="UP000284543">
    <property type="component" value="Unassembled WGS sequence"/>
</dbReference>
<protein>
    <submittedName>
        <fullName evidence="2">Toxin-antitoxin system protein</fullName>
    </submittedName>
</protein>
<reference evidence="4 5" key="1">
    <citation type="submission" date="2018-08" db="EMBL/GenBank/DDBJ databases">
        <title>A genome reference for cultivated species of the human gut microbiota.</title>
        <authorList>
            <person name="Zou Y."/>
            <person name="Xue W."/>
            <person name="Luo G."/>
        </authorList>
    </citation>
    <scope>NUCLEOTIDE SEQUENCE [LARGE SCALE GENOMIC DNA]</scope>
    <source>
        <strain evidence="2 5">AF14-18</strain>
        <strain evidence="3 4">AM35-14</strain>
    </source>
</reference>
<evidence type="ECO:0000313" key="2">
    <source>
        <dbReference type="EMBL" id="RGV75450.1"/>
    </source>
</evidence>
<name>A0A412Z661_9FIRM</name>